<protein>
    <submittedName>
        <fullName evidence="2">Uncharacterized protein</fullName>
    </submittedName>
</protein>
<evidence type="ECO:0000256" key="1">
    <source>
        <dbReference type="SAM" id="MobiDB-lite"/>
    </source>
</evidence>
<organism evidence="2 3">
    <name type="scientific">Zymoseptoria tritici ST99CH_1A5</name>
    <dbReference type="NCBI Taxonomy" id="1276529"/>
    <lineage>
        <taxon>Eukaryota</taxon>
        <taxon>Fungi</taxon>
        <taxon>Dikarya</taxon>
        <taxon>Ascomycota</taxon>
        <taxon>Pezizomycotina</taxon>
        <taxon>Dothideomycetes</taxon>
        <taxon>Dothideomycetidae</taxon>
        <taxon>Mycosphaerellales</taxon>
        <taxon>Mycosphaerellaceae</taxon>
        <taxon>Zymoseptoria</taxon>
    </lineage>
</organism>
<evidence type="ECO:0000313" key="2">
    <source>
        <dbReference type="EMBL" id="SMY27473.1"/>
    </source>
</evidence>
<feature type="region of interest" description="Disordered" evidence="1">
    <location>
        <begin position="450"/>
        <end position="473"/>
    </location>
</feature>
<dbReference type="AlphaFoldDB" id="A0A1Y6LST1"/>
<dbReference type="Proteomes" id="UP000215453">
    <property type="component" value="Chromosome 9"/>
</dbReference>
<reference evidence="2 3" key="1">
    <citation type="submission" date="2016-10" db="EMBL/GenBank/DDBJ databases">
        <authorList>
            <person name="Varghese N."/>
        </authorList>
    </citation>
    <scope>NUCLEOTIDE SEQUENCE [LARGE SCALE GENOMIC DNA]</scope>
</reference>
<sequence>MSRSQAINIGTIFYRLHHARRSRVIGSSLSSRCLSVQYRRRPGSLKPTSEPTAPIPIRHNSEVTCKRLYLSDEQKPLTHVSQDPPCTPADQSPAVDEDDPREKEKLYDFYLSKYRHKTPHKDAPGTWLQSLSGCESALPAILRERPLDIFSGDSRDLKLARRCLESVLATLSANRSRNEQRKELNRPDCLAGSKALRWLLRIIDEVDLSAGLGFLRALVHCLVAEGPAVERDIWQWLENAHIPAMLSSKPAYERHSWRGAVLLFLAESQAFWANDGCLDQSIKSFEHACGATFDVQNTESPLYLSKSVAGIWIYDQLYFNGASKHTNVDVYNSFVRRLRLWTKDVVDRDFKRAELLRVHPLAPTALPSLAFVRDHCDRHDRSAFVLDLLPSKTAFGFLVSTARLLNEQGYLAEAHWVLDFGRKEMPEQFMMKTFRSPKHTDVFGYESRFPGKPYSPNEAKRRQELSGRVVSTE</sequence>
<gene>
    <name evidence="2" type="ORF">ZT1A5_G8918</name>
</gene>
<name>A0A1Y6LST1_ZYMTR</name>
<dbReference type="EMBL" id="LT882684">
    <property type="protein sequence ID" value="SMY27473.1"/>
    <property type="molecule type" value="Genomic_DNA"/>
</dbReference>
<proteinExistence type="predicted"/>
<accession>A0A1Y6LST1</accession>
<feature type="region of interest" description="Disordered" evidence="1">
    <location>
        <begin position="76"/>
        <end position="101"/>
    </location>
</feature>
<evidence type="ECO:0000313" key="3">
    <source>
        <dbReference type="Proteomes" id="UP000215453"/>
    </source>
</evidence>